<evidence type="ECO:0000256" key="4">
    <source>
        <dbReference type="ARBA" id="ARBA00022741"/>
    </source>
</evidence>
<dbReference type="NCBIfam" id="TIGR02322">
    <property type="entry name" value="phosphon_PhnN"/>
    <property type="match status" value="1"/>
</dbReference>
<dbReference type="InterPro" id="IPR027417">
    <property type="entry name" value="P-loop_NTPase"/>
</dbReference>
<protein>
    <recommendedName>
        <fullName evidence="6">Ribose 1,5-bisphosphate phosphokinase PhnN</fullName>
        <ecNumber evidence="6">2.7.4.23</ecNumber>
    </recommendedName>
    <alternativeName>
        <fullName evidence="6">Ribose 1,5-bisphosphokinase</fullName>
    </alternativeName>
</protein>
<evidence type="ECO:0000256" key="2">
    <source>
        <dbReference type="ARBA" id="ARBA00005069"/>
    </source>
</evidence>
<evidence type="ECO:0000256" key="6">
    <source>
        <dbReference type="HAMAP-Rule" id="MF_00836"/>
    </source>
</evidence>
<evidence type="ECO:0000256" key="3">
    <source>
        <dbReference type="ARBA" id="ARBA00022679"/>
    </source>
</evidence>
<comment type="pathway">
    <text evidence="2 6">Metabolic intermediate biosynthesis; 5-phospho-alpha-D-ribose 1-diphosphate biosynthesis; 5-phospho-alpha-D-ribose 1-diphosphate from D-ribose 5-phosphate (route II): step 3/3.</text>
</comment>
<organism evidence="8 9">
    <name type="scientific">Dyella halodurans</name>
    <dbReference type="NCBI Taxonomy" id="1920171"/>
    <lineage>
        <taxon>Bacteria</taxon>
        <taxon>Pseudomonadati</taxon>
        <taxon>Pseudomonadota</taxon>
        <taxon>Gammaproteobacteria</taxon>
        <taxon>Lysobacterales</taxon>
        <taxon>Rhodanobacteraceae</taxon>
        <taxon>Dyella</taxon>
    </lineage>
</organism>
<evidence type="ECO:0000256" key="1">
    <source>
        <dbReference type="ARBA" id="ARBA00000373"/>
    </source>
</evidence>
<dbReference type="Proteomes" id="UP001595961">
    <property type="component" value="Unassembled WGS sequence"/>
</dbReference>
<dbReference type="HAMAP" id="MF_00836">
    <property type="entry name" value="PhnN"/>
    <property type="match status" value="1"/>
</dbReference>
<sequence length="181" mass="19836">MNAGRLYYVMGPSGADKDSVLGWVRDNGPSHAVVCAHRYITRPAHGGGELHVALSAEEFERRERRGLFALTWQAHGLRCGLGKEIEHWLRQGVNVLVNGSREAFPLARARFNDMVPVLITASRESIARRLMARGGETPEQIEERLARHDNYVAPGDALTIVNEGCLPEAGAALLSAVSGWK</sequence>
<proteinExistence type="inferred from homology"/>
<dbReference type="Gene3D" id="3.40.50.300">
    <property type="entry name" value="P-loop containing nucleotide triphosphate hydrolases"/>
    <property type="match status" value="1"/>
</dbReference>
<keyword evidence="4 6" id="KW-0547">Nucleotide-binding</keyword>
<evidence type="ECO:0000259" key="7">
    <source>
        <dbReference type="SMART" id="SM00072"/>
    </source>
</evidence>
<dbReference type="NCBIfam" id="NF007485">
    <property type="entry name" value="PRK10078.1"/>
    <property type="match status" value="1"/>
</dbReference>
<comment type="caution">
    <text evidence="8">The sequence shown here is derived from an EMBL/GenBank/DDBJ whole genome shotgun (WGS) entry which is preliminary data.</text>
</comment>
<dbReference type="SMART" id="SM00072">
    <property type="entry name" value="GuKc"/>
    <property type="match status" value="1"/>
</dbReference>
<gene>
    <name evidence="6 8" type="primary">phnN</name>
    <name evidence="8" type="ORF">ACFO5W_02560</name>
</gene>
<dbReference type="EC" id="2.7.4.23" evidence="6"/>
<dbReference type="RefSeq" id="WP_266149422.1">
    <property type="nucleotide sequence ID" value="NZ_CP064028.1"/>
</dbReference>
<comment type="catalytic activity">
    <reaction evidence="1 6">
        <text>alpha-D-ribose 1,5-bisphosphate + ATP = 5-phospho-alpha-D-ribose 1-diphosphate + ADP</text>
        <dbReference type="Rhea" id="RHEA:20109"/>
        <dbReference type="ChEBI" id="CHEBI:30616"/>
        <dbReference type="ChEBI" id="CHEBI:58017"/>
        <dbReference type="ChEBI" id="CHEBI:68688"/>
        <dbReference type="ChEBI" id="CHEBI:456216"/>
        <dbReference type="EC" id="2.7.4.23"/>
    </reaction>
</comment>
<dbReference type="SUPFAM" id="SSF52540">
    <property type="entry name" value="P-loop containing nucleoside triphosphate hydrolases"/>
    <property type="match status" value="1"/>
</dbReference>
<accession>A0ABV9BYF2</accession>
<keyword evidence="9" id="KW-1185">Reference proteome</keyword>
<evidence type="ECO:0000313" key="8">
    <source>
        <dbReference type="EMBL" id="MFC4525510.1"/>
    </source>
</evidence>
<keyword evidence="3 6" id="KW-0808">Transferase</keyword>
<evidence type="ECO:0000256" key="5">
    <source>
        <dbReference type="ARBA" id="ARBA00022840"/>
    </source>
</evidence>
<feature type="domain" description="Guanylate kinase/L-type calcium channel beta subunit" evidence="7">
    <location>
        <begin position="3"/>
        <end position="181"/>
    </location>
</feature>
<comment type="caution">
    <text evidence="6">Lacks conserved residue(s) required for the propagation of feature annotation.</text>
</comment>
<keyword evidence="5 6" id="KW-0067">ATP-binding</keyword>
<reference evidence="9" key="1">
    <citation type="journal article" date="2019" name="Int. J. Syst. Evol. Microbiol.">
        <title>The Global Catalogue of Microorganisms (GCM) 10K type strain sequencing project: providing services to taxonomists for standard genome sequencing and annotation.</title>
        <authorList>
            <consortium name="The Broad Institute Genomics Platform"/>
            <consortium name="The Broad Institute Genome Sequencing Center for Infectious Disease"/>
            <person name="Wu L."/>
            <person name="Ma J."/>
        </authorList>
    </citation>
    <scope>NUCLEOTIDE SEQUENCE [LARGE SCALE GENOMIC DNA]</scope>
    <source>
        <strain evidence="9">CCM 4481</strain>
    </source>
</reference>
<comment type="function">
    <text evidence="6">Catalyzes the phosphorylation of ribose 1,5-bisphosphate to 5-phospho-D-ribosyl alpha-1-diphosphate (PRPP).</text>
</comment>
<dbReference type="InterPro" id="IPR012699">
    <property type="entry name" value="PhnN"/>
</dbReference>
<name>A0ABV9BYF2_9GAMM</name>
<dbReference type="InterPro" id="IPR008145">
    <property type="entry name" value="GK/Ca_channel_bsu"/>
</dbReference>
<evidence type="ECO:0000313" key="9">
    <source>
        <dbReference type="Proteomes" id="UP001595961"/>
    </source>
</evidence>
<comment type="similarity">
    <text evidence="6">Belongs to the ribose 1,5-bisphosphokinase family.</text>
</comment>
<dbReference type="EMBL" id="JBHSGA010000003">
    <property type="protein sequence ID" value="MFC4525510.1"/>
    <property type="molecule type" value="Genomic_DNA"/>
</dbReference>